<dbReference type="InterPro" id="IPR004358">
    <property type="entry name" value="Sig_transdc_His_kin-like_C"/>
</dbReference>
<evidence type="ECO:0000256" key="10">
    <source>
        <dbReference type="ARBA" id="ARBA00023136"/>
    </source>
</evidence>
<keyword evidence="5" id="KW-0808">Transferase</keyword>
<keyword evidence="7 14" id="KW-0418">Kinase</keyword>
<evidence type="ECO:0000256" key="7">
    <source>
        <dbReference type="ARBA" id="ARBA00022777"/>
    </source>
</evidence>
<dbReference type="InterPro" id="IPR013727">
    <property type="entry name" value="2CSK_N"/>
</dbReference>
<keyword evidence="9" id="KW-0902">Two-component regulatory system</keyword>
<dbReference type="Gene3D" id="1.10.287.130">
    <property type="match status" value="1"/>
</dbReference>
<keyword evidence="4" id="KW-0597">Phosphoprotein</keyword>
<evidence type="ECO:0000256" key="9">
    <source>
        <dbReference type="ARBA" id="ARBA00023012"/>
    </source>
</evidence>
<dbReference type="PANTHER" id="PTHR45436:SF1">
    <property type="entry name" value="SENSOR PROTEIN QSEC"/>
    <property type="match status" value="1"/>
</dbReference>
<dbReference type="InterPro" id="IPR003594">
    <property type="entry name" value="HATPase_dom"/>
</dbReference>
<feature type="domain" description="HAMP" evidence="13">
    <location>
        <begin position="185"/>
        <end position="236"/>
    </location>
</feature>
<keyword evidence="10 11" id="KW-0472">Membrane</keyword>
<proteinExistence type="predicted"/>
<dbReference type="EC" id="2.7.13.3" evidence="3"/>
<name>A0A7X6GY26_9RHOB</name>
<reference evidence="14 15" key="1">
    <citation type="submission" date="2020-04" db="EMBL/GenBank/DDBJ databases">
        <authorList>
            <person name="Yoon J."/>
        </authorList>
    </citation>
    <scope>NUCLEOTIDE SEQUENCE [LARGE SCALE GENOMIC DNA]</scope>
    <source>
        <strain evidence="14 15">KMU-115</strain>
    </source>
</reference>
<dbReference type="SMART" id="SM00388">
    <property type="entry name" value="HisKA"/>
    <property type="match status" value="1"/>
</dbReference>
<dbReference type="CDD" id="cd00082">
    <property type="entry name" value="HisKA"/>
    <property type="match status" value="1"/>
</dbReference>
<organism evidence="14 15">
    <name type="scientific">Roseicyclus persicicus</name>
    <dbReference type="NCBI Taxonomy" id="2650661"/>
    <lineage>
        <taxon>Bacteria</taxon>
        <taxon>Pseudomonadati</taxon>
        <taxon>Pseudomonadota</taxon>
        <taxon>Alphaproteobacteria</taxon>
        <taxon>Rhodobacterales</taxon>
        <taxon>Roseobacteraceae</taxon>
        <taxon>Roseicyclus</taxon>
    </lineage>
</organism>
<comment type="subcellular location">
    <subcellularLocation>
        <location evidence="2">Membrane</location>
    </subcellularLocation>
</comment>
<dbReference type="Proteomes" id="UP000526408">
    <property type="component" value="Unassembled WGS sequence"/>
</dbReference>
<dbReference type="PROSITE" id="PS50885">
    <property type="entry name" value="HAMP"/>
    <property type="match status" value="1"/>
</dbReference>
<evidence type="ECO:0000259" key="12">
    <source>
        <dbReference type="PROSITE" id="PS50109"/>
    </source>
</evidence>
<evidence type="ECO:0000313" key="15">
    <source>
        <dbReference type="Proteomes" id="UP000526408"/>
    </source>
</evidence>
<evidence type="ECO:0000256" key="1">
    <source>
        <dbReference type="ARBA" id="ARBA00000085"/>
    </source>
</evidence>
<evidence type="ECO:0000256" key="3">
    <source>
        <dbReference type="ARBA" id="ARBA00012438"/>
    </source>
</evidence>
<dbReference type="EMBL" id="JAAZQQ010000002">
    <property type="protein sequence ID" value="NKX44522.1"/>
    <property type="molecule type" value="Genomic_DNA"/>
</dbReference>
<dbReference type="SUPFAM" id="SSF55874">
    <property type="entry name" value="ATPase domain of HSP90 chaperone/DNA topoisomerase II/histidine kinase"/>
    <property type="match status" value="1"/>
</dbReference>
<evidence type="ECO:0000259" key="13">
    <source>
        <dbReference type="PROSITE" id="PS50885"/>
    </source>
</evidence>
<keyword evidence="6 11" id="KW-0812">Transmembrane</keyword>
<comment type="catalytic activity">
    <reaction evidence="1">
        <text>ATP + protein L-histidine = ADP + protein N-phospho-L-histidine.</text>
        <dbReference type="EC" id="2.7.13.3"/>
    </reaction>
</comment>
<feature type="domain" description="Histidine kinase" evidence="12">
    <location>
        <begin position="244"/>
        <end position="454"/>
    </location>
</feature>
<dbReference type="Pfam" id="PF08521">
    <property type="entry name" value="2CSK_N"/>
    <property type="match status" value="1"/>
</dbReference>
<sequence length="465" mass="49349">MRAATSLRLRLTAIILVPLLSIALAVGFWQVHDAREKAADIFDRSLLTVALAVTGDVARSNGNALSLETRDLLGDTSGGPVFYHVYAPNGYYVTGYATPPVRHAAEPWPDEPYTYYNSTYHGDAVRALRLRDVTTVDGITGLFTITVWQHVEVRDAVVRDLARRAFIVMAILIGTVAFVVWFGVRIGLRPLTDLEDAISRRSGGDLSPIRRPVPPEIRGLVLRLNTLFGQVEASMARQASFISNAAHQLRNPIAGVLAMAEAVRSAPSDQAARDRAGELLVSARHVKDLANKLLTLERATTATGHDERLEVGELLEDVTDRFRATARAQGVALSLALPEDEVLAEADPVMLREAVANLVDNALRHGGPDLGRVAVGLSAGDGLAQVTVADDGRGVAAEDVETVLSRFGQAGPSEGSGLGLSIAEAVAERHGGAIALAPSEGGGLLVTLTIPAAVEDGAPMRQAAE</sequence>
<evidence type="ECO:0000256" key="4">
    <source>
        <dbReference type="ARBA" id="ARBA00022553"/>
    </source>
</evidence>
<comment type="caution">
    <text evidence="14">The sequence shown here is derived from an EMBL/GenBank/DDBJ whole genome shotgun (WGS) entry which is preliminary data.</text>
</comment>
<keyword evidence="15" id="KW-1185">Reference proteome</keyword>
<dbReference type="PRINTS" id="PR00344">
    <property type="entry name" value="BCTRLSENSOR"/>
</dbReference>
<feature type="transmembrane region" description="Helical" evidence="11">
    <location>
        <begin position="165"/>
        <end position="184"/>
    </location>
</feature>
<dbReference type="InterPro" id="IPR005467">
    <property type="entry name" value="His_kinase_dom"/>
</dbReference>
<dbReference type="Pfam" id="PF02518">
    <property type="entry name" value="HATPase_c"/>
    <property type="match status" value="1"/>
</dbReference>
<dbReference type="SMART" id="SM00387">
    <property type="entry name" value="HATPase_c"/>
    <property type="match status" value="1"/>
</dbReference>
<dbReference type="InterPro" id="IPR036097">
    <property type="entry name" value="HisK_dim/P_sf"/>
</dbReference>
<dbReference type="PANTHER" id="PTHR45436">
    <property type="entry name" value="SENSOR HISTIDINE KINASE YKOH"/>
    <property type="match status" value="1"/>
</dbReference>
<dbReference type="GO" id="GO:0005886">
    <property type="term" value="C:plasma membrane"/>
    <property type="evidence" value="ECO:0007669"/>
    <property type="project" value="TreeGrafter"/>
</dbReference>
<evidence type="ECO:0000256" key="11">
    <source>
        <dbReference type="SAM" id="Phobius"/>
    </source>
</evidence>
<dbReference type="PROSITE" id="PS50109">
    <property type="entry name" value="HIS_KIN"/>
    <property type="match status" value="1"/>
</dbReference>
<dbReference type="InterPro" id="IPR003660">
    <property type="entry name" value="HAMP_dom"/>
</dbReference>
<dbReference type="InterPro" id="IPR003661">
    <property type="entry name" value="HisK_dim/P_dom"/>
</dbReference>
<evidence type="ECO:0000256" key="2">
    <source>
        <dbReference type="ARBA" id="ARBA00004370"/>
    </source>
</evidence>
<dbReference type="RefSeq" id="WP_168622888.1">
    <property type="nucleotide sequence ID" value="NZ_JAAZQQ010000002.1"/>
</dbReference>
<gene>
    <name evidence="14" type="ORF">HCU73_07965</name>
</gene>
<dbReference type="InterPro" id="IPR050428">
    <property type="entry name" value="TCS_sensor_his_kinase"/>
</dbReference>
<dbReference type="GO" id="GO:0000155">
    <property type="term" value="F:phosphorelay sensor kinase activity"/>
    <property type="evidence" value="ECO:0007669"/>
    <property type="project" value="InterPro"/>
</dbReference>
<dbReference type="AlphaFoldDB" id="A0A7X6GY26"/>
<evidence type="ECO:0000313" key="14">
    <source>
        <dbReference type="EMBL" id="NKX44522.1"/>
    </source>
</evidence>
<keyword evidence="8 11" id="KW-1133">Transmembrane helix</keyword>
<dbReference type="CDD" id="cd00075">
    <property type="entry name" value="HATPase"/>
    <property type="match status" value="1"/>
</dbReference>
<dbReference type="SUPFAM" id="SSF47384">
    <property type="entry name" value="Homodimeric domain of signal transducing histidine kinase"/>
    <property type="match status" value="1"/>
</dbReference>
<dbReference type="Gene3D" id="3.30.565.10">
    <property type="entry name" value="Histidine kinase-like ATPase, C-terminal domain"/>
    <property type="match status" value="1"/>
</dbReference>
<evidence type="ECO:0000256" key="6">
    <source>
        <dbReference type="ARBA" id="ARBA00022692"/>
    </source>
</evidence>
<protein>
    <recommendedName>
        <fullName evidence="3">histidine kinase</fullName>
        <ecNumber evidence="3">2.7.13.3</ecNumber>
    </recommendedName>
</protein>
<dbReference type="InterPro" id="IPR036890">
    <property type="entry name" value="HATPase_C_sf"/>
</dbReference>
<accession>A0A7X6GY26</accession>
<evidence type="ECO:0000256" key="8">
    <source>
        <dbReference type="ARBA" id="ARBA00022989"/>
    </source>
</evidence>
<evidence type="ECO:0000256" key="5">
    <source>
        <dbReference type="ARBA" id="ARBA00022679"/>
    </source>
</evidence>
<dbReference type="Pfam" id="PF00512">
    <property type="entry name" value="HisKA"/>
    <property type="match status" value="1"/>
</dbReference>